<evidence type="ECO:0000256" key="1">
    <source>
        <dbReference type="ARBA" id="ARBA00022737"/>
    </source>
</evidence>
<proteinExistence type="predicted"/>
<accession>A0A8W8LH16</accession>
<dbReference type="Proteomes" id="UP000005408">
    <property type="component" value="Unassembled WGS sequence"/>
</dbReference>
<dbReference type="GO" id="GO:0019888">
    <property type="term" value="F:protein phosphatase regulator activity"/>
    <property type="evidence" value="ECO:0007669"/>
    <property type="project" value="TreeGrafter"/>
</dbReference>
<dbReference type="SUPFAM" id="SSF48371">
    <property type="entry name" value="ARM repeat"/>
    <property type="match status" value="1"/>
</dbReference>
<name>A0A8W8LH16_MAGGI</name>
<keyword evidence="1" id="KW-0677">Repeat</keyword>
<dbReference type="PANTHER" id="PTHR10648">
    <property type="entry name" value="SERINE/THREONINE-PROTEIN PHOSPHATASE PP2A 65 KDA REGULATORY SUBUNIT"/>
    <property type="match status" value="1"/>
</dbReference>
<dbReference type="InterPro" id="IPR016024">
    <property type="entry name" value="ARM-type_fold"/>
</dbReference>
<evidence type="ECO:0008006" key="4">
    <source>
        <dbReference type="Google" id="ProtNLM"/>
    </source>
</evidence>
<dbReference type="GO" id="GO:0000159">
    <property type="term" value="C:protein phosphatase type 2A complex"/>
    <property type="evidence" value="ECO:0007669"/>
    <property type="project" value="TreeGrafter"/>
</dbReference>
<evidence type="ECO:0000313" key="2">
    <source>
        <dbReference type="EnsemblMetazoa" id="G28188.20:cds"/>
    </source>
</evidence>
<keyword evidence="3" id="KW-1185">Reference proteome</keyword>
<evidence type="ECO:0000313" key="3">
    <source>
        <dbReference type="Proteomes" id="UP000005408"/>
    </source>
</evidence>
<sequence>MAGDNVPNVRFNVAKSILRLGKMLDQSVAQQQVKPVLDKLKADSDIDVQYYALEAIDGLK</sequence>
<dbReference type="Gene3D" id="1.25.10.10">
    <property type="entry name" value="Leucine-rich Repeat Variant"/>
    <property type="match status" value="1"/>
</dbReference>
<reference evidence="2" key="1">
    <citation type="submission" date="2022-08" db="UniProtKB">
        <authorList>
            <consortium name="EnsemblMetazoa"/>
        </authorList>
    </citation>
    <scope>IDENTIFICATION</scope>
    <source>
        <strain evidence="2">05x7-T-G4-1.051#20</strain>
    </source>
</reference>
<protein>
    <recommendedName>
        <fullName evidence="4">HEAT repeat domain-containing protein</fullName>
    </recommendedName>
</protein>
<dbReference type="InterPro" id="IPR011989">
    <property type="entry name" value="ARM-like"/>
</dbReference>
<dbReference type="GO" id="GO:0005634">
    <property type="term" value="C:nucleus"/>
    <property type="evidence" value="ECO:0007669"/>
    <property type="project" value="TreeGrafter"/>
</dbReference>
<dbReference type="GO" id="GO:0005829">
    <property type="term" value="C:cytosol"/>
    <property type="evidence" value="ECO:0007669"/>
    <property type="project" value="TreeGrafter"/>
</dbReference>
<organism evidence="2 3">
    <name type="scientific">Magallana gigas</name>
    <name type="common">Pacific oyster</name>
    <name type="synonym">Crassostrea gigas</name>
    <dbReference type="NCBI Taxonomy" id="29159"/>
    <lineage>
        <taxon>Eukaryota</taxon>
        <taxon>Metazoa</taxon>
        <taxon>Spiralia</taxon>
        <taxon>Lophotrochozoa</taxon>
        <taxon>Mollusca</taxon>
        <taxon>Bivalvia</taxon>
        <taxon>Autobranchia</taxon>
        <taxon>Pteriomorphia</taxon>
        <taxon>Ostreida</taxon>
        <taxon>Ostreoidea</taxon>
        <taxon>Ostreidae</taxon>
        <taxon>Magallana</taxon>
    </lineage>
</organism>
<dbReference type="AlphaFoldDB" id="A0A8W8LH16"/>
<dbReference type="EnsemblMetazoa" id="G28188.20">
    <property type="protein sequence ID" value="G28188.20:cds"/>
    <property type="gene ID" value="G28188"/>
</dbReference>
<dbReference type="PANTHER" id="PTHR10648:SF4">
    <property type="entry name" value="PROTEIN PHOSPHATASE 2 (FORMERLY 2A), REGULATORY SUBUNIT A, BETA ISOFORM-RELATED"/>
    <property type="match status" value="1"/>
</dbReference>
<dbReference type="InterPro" id="IPR051023">
    <property type="entry name" value="PP2A_Regulatory_Subunit_A"/>
</dbReference>